<dbReference type="Proteomes" id="UP001149140">
    <property type="component" value="Unassembled WGS sequence"/>
</dbReference>
<dbReference type="AlphaFoldDB" id="A0A9X3MXH9"/>
<evidence type="ECO:0000313" key="1">
    <source>
        <dbReference type="EMBL" id="MDA0162997.1"/>
    </source>
</evidence>
<protein>
    <submittedName>
        <fullName evidence="1">Uncharacterized protein</fullName>
    </submittedName>
</protein>
<reference evidence="1" key="1">
    <citation type="submission" date="2022-10" db="EMBL/GenBank/DDBJ databases">
        <title>The WGS of Solirubrobacter ginsenosidimutans DSM 21036.</title>
        <authorList>
            <person name="Jiang Z."/>
        </authorList>
    </citation>
    <scope>NUCLEOTIDE SEQUENCE</scope>
    <source>
        <strain evidence="1">DSM 21036</strain>
    </source>
</reference>
<dbReference type="EMBL" id="JAPDOD010000022">
    <property type="protein sequence ID" value="MDA0162997.1"/>
    <property type="molecule type" value="Genomic_DNA"/>
</dbReference>
<comment type="caution">
    <text evidence="1">The sequence shown here is derived from an EMBL/GenBank/DDBJ whole genome shotgun (WGS) entry which is preliminary data.</text>
</comment>
<evidence type="ECO:0000313" key="2">
    <source>
        <dbReference type="Proteomes" id="UP001149140"/>
    </source>
</evidence>
<organism evidence="1 2">
    <name type="scientific">Solirubrobacter ginsenosidimutans</name>
    <dbReference type="NCBI Taxonomy" id="490573"/>
    <lineage>
        <taxon>Bacteria</taxon>
        <taxon>Bacillati</taxon>
        <taxon>Actinomycetota</taxon>
        <taxon>Thermoleophilia</taxon>
        <taxon>Solirubrobacterales</taxon>
        <taxon>Solirubrobacteraceae</taxon>
        <taxon>Solirubrobacter</taxon>
    </lineage>
</organism>
<sequence length="49" mass="5382">MHARGLTRLRDAGARLTHAKALAYEWMRTVENSTAMLSSGVLGPAPFRL</sequence>
<name>A0A9X3MXH9_9ACTN</name>
<dbReference type="RefSeq" id="WP_270042238.1">
    <property type="nucleotide sequence ID" value="NZ_JAPDOD010000022.1"/>
</dbReference>
<proteinExistence type="predicted"/>
<keyword evidence="2" id="KW-1185">Reference proteome</keyword>
<accession>A0A9X3MXH9</accession>
<gene>
    <name evidence="1" type="ORF">OM076_22180</name>
</gene>